<proteinExistence type="predicted"/>
<gene>
    <name evidence="2" type="ORF">SEPMUDRAFT_132111</name>
</gene>
<sequence>MAAKKKKTTRANGVHPVDGKTASAHLLPVQSPVNAAVSTETHMPILAKPRKKKNKFSNPQPADCDDIQPSSHGVEAVVTEKLRETTDAEHKAPFVLAEAKVPDELSRSSPTSLATENDRHWGSHDVDRDETRVSQPGATGADVDLSFLDRVGNTSALKGGRGQPHARINPARQEALEAVSDFKSRVLQRAAKKALNDTPFTRSLYPNDLYLYNKPGNTPEDAAMLKLKRRFDAAIIKLDPGLAPATAEIPLPIAKRTAMYVCGLLQSHDCQFRCTMDGLRAPIAAGKQSLAPWVADTWEERLADSDRDWLVSKKIEDMDNDKARKHVGDCMDFIMKYKLWGRMVEAECAELGIQLFPRLN</sequence>
<keyword evidence="3" id="KW-1185">Reference proteome</keyword>
<dbReference type="AlphaFoldDB" id="M3C2I0"/>
<organism evidence="2 3">
    <name type="scientific">Sphaerulina musiva (strain SO2202)</name>
    <name type="common">Poplar stem canker fungus</name>
    <name type="synonym">Septoria musiva</name>
    <dbReference type="NCBI Taxonomy" id="692275"/>
    <lineage>
        <taxon>Eukaryota</taxon>
        <taxon>Fungi</taxon>
        <taxon>Dikarya</taxon>
        <taxon>Ascomycota</taxon>
        <taxon>Pezizomycotina</taxon>
        <taxon>Dothideomycetes</taxon>
        <taxon>Dothideomycetidae</taxon>
        <taxon>Mycosphaerellales</taxon>
        <taxon>Mycosphaerellaceae</taxon>
        <taxon>Sphaerulina</taxon>
    </lineage>
</organism>
<dbReference type="HOGENOM" id="CLU_769800_0_0_1"/>
<evidence type="ECO:0000256" key="1">
    <source>
        <dbReference type="SAM" id="MobiDB-lite"/>
    </source>
</evidence>
<feature type="region of interest" description="Disordered" evidence="1">
    <location>
        <begin position="50"/>
        <end position="69"/>
    </location>
</feature>
<reference evidence="2 3" key="1">
    <citation type="journal article" date="2012" name="PLoS Pathog.">
        <title>Diverse lifestyles and strategies of plant pathogenesis encoded in the genomes of eighteen Dothideomycetes fungi.</title>
        <authorList>
            <person name="Ohm R.A."/>
            <person name="Feau N."/>
            <person name="Henrissat B."/>
            <person name="Schoch C.L."/>
            <person name="Horwitz B.A."/>
            <person name="Barry K.W."/>
            <person name="Condon B.J."/>
            <person name="Copeland A.C."/>
            <person name="Dhillon B."/>
            <person name="Glaser F."/>
            <person name="Hesse C.N."/>
            <person name="Kosti I."/>
            <person name="LaButti K."/>
            <person name="Lindquist E.A."/>
            <person name="Lucas S."/>
            <person name="Salamov A.A."/>
            <person name="Bradshaw R.E."/>
            <person name="Ciuffetti L."/>
            <person name="Hamelin R.C."/>
            <person name="Kema G.H.J."/>
            <person name="Lawrence C."/>
            <person name="Scott J.A."/>
            <person name="Spatafora J.W."/>
            <person name="Turgeon B.G."/>
            <person name="de Wit P.J.G.M."/>
            <person name="Zhong S."/>
            <person name="Goodwin S.B."/>
            <person name="Grigoriev I.V."/>
        </authorList>
    </citation>
    <scope>NUCLEOTIDE SEQUENCE [LARGE SCALE GENOMIC DNA]</scope>
    <source>
        <strain evidence="2 3">SO2202</strain>
    </source>
</reference>
<feature type="region of interest" description="Disordered" evidence="1">
    <location>
        <begin position="102"/>
        <end position="140"/>
    </location>
</feature>
<dbReference type="GeneID" id="27899610"/>
<dbReference type="RefSeq" id="XP_016762577.1">
    <property type="nucleotide sequence ID" value="XM_016902473.1"/>
</dbReference>
<name>M3C2I0_SPHMS</name>
<evidence type="ECO:0000313" key="3">
    <source>
        <dbReference type="Proteomes" id="UP000016931"/>
    </source>
</evidence>
<protein>
    <submittedName>
        <fullName evidence="2">Uncharacterized protein</fullName>
    </submittedName>
</protein>
<feature type="compositionally biased region" description="Basic and acidic residues" evidence="1">
    <location>
        <begin position="116"/>
        <end position="132"/>
    </location>
</feature>
<feature type="region of interest" description="Disordered" evidence="1">
    <location>
        <begin position="1"/>
        <end position="26"/>
    </location>
</feature>
<accession>M3C2I0</accession>
<dbReference type="OrthoDB" id="3639580at2759"/>
<evidence type="ECO:0000313" key="2">
    <source>
        <dbReference type="EMBL" id="EMF14456.1"/>
    </source>
</evidence>
<dbReference type="EMBL" id="KB456262">
    <property type="protein sequence ID" value="EMF14456.1"/>
    <property type="molecule type" value="Genomic_DNA"/>
</dbReference>
<dbReference type="Proteomes" id="UP000016931">
    <property type="component" value="Unassembled WGS sequence"/>
</dbReference>